<evidence type="ECO:0000313" key="3">
    <source>
        <dbReference type="Proteomes" id="UP001620645"/>
    </source>
</evidence>
<evidence type="ECO:0000313" key="2">
    <source>
        <dbReference type="EMBL" id="KAL3098666.1"/>
    </source>
</evidence>
<comment type="caution">
    <text evidence="2">The sequence shown here is derived from an EMBL/GenBank/DDBJ whole genome shotgun (WGS) entry which is preliminary data.</text>
</comment>
<proteinExistence type="predicted"/>
<gene>
    <name evidence="2" type="ORF">niasHS_000453</name>
</gene>
<protein>
    <submittedName>
        <fullName evidence="2">Uncharacterized protein</fullName>
    </submittedName>
</protein>
<evidence type="ECO:0000256" key="1">
    <source>
        <dbReference type="SAM" id="MobiDB-lite"/>
    </source>
</evidence>
<organism evidence="2 3">
    <name type="scientific">Heterodera schachtii</name>
    <name type="common">Sugarbeet cyst nematode worm</name>
    <name type="synonym">Tylenchus schachtii</name>
    <dbReference type="NCBI Taxonomy" id="97005"/>
    <lineage>
        <taxon>Eukaryota</taxon>
        <taxon>Metazoa</taxon>
        <taxon>Ecdysozoa</taxon>
        <taxon>Nematoda</taxon>
        <taxon>Chromadorea</taxon>
        <taxon>Rhabditida</taxon>
        <taxon>Tylenchina</taxon>
        <taxon>Tylenchomorpha</taxon>
        <taxon>Tylenchoidea</taxon>
        <taxon>Heteroderidae</taxon>
        <taxon>Heteroderinae</taxon>
        <taxon>Heterodera</taxon>
    </lineage>
</organism>
<accession>A0ABD2K6Y4</accession>
<dbReference type="AlphaFoldDB" id="A0ABD2K6Y4"/>
<feature type="compositionally biased region" description="Low complexity" evidence="1">
    <location>
        <begin position="1"/>
        <end position="16"/>
    </location>
</feature>
<dbReference type="EMBL" id="JBICCN010000044">
    <property type="protein sequence ID" value="KAL3098666.1"/>
    <property type="molecule type" value="Genomic_DNA"/>
</dbReference>
<name>A0ABD2K6Y4_HETSC</name>
<dbReference type="Proteomes" id="UP001620645">
    <property type="component" value="Unassembled WGS sequence"/>
</dbReference>
<sequence>MPDSSLSSSSSSGGSLKPDTLKHSGWRNDNLCKDIYEQHTASNPISPAPSHHCAVVTFLCKSCAKTTHKRFEFNCMGKDATVKIYFFVVTRDVPNLRLP</sequence>
<keyword evidence="3" id="KW-1185">Reference proteome</keyword>
<reference evidence="2 3" key="1">
    <citation type="submission" date="2024-10" db="EMBL/GenBank/DDBJ databases">
        <authorList>
            <person name="Kim D."/>
        </authorList>
    </citation>
    <scope>NUCLEOTIDE SEQUENCE [LARGE SCALE GENOMIC DNA]</scope>
    <source>
        <strain evidence="2">Taebaek</strain>
    </source>
</reference>
<feature type="region of interest" description="Disordered" evidence="1">
    <location>
        <begin position="1"/>
        <end position="24"/>
    </location>
</feature>